<gene>
    <name evidence="2" type="ORF">QJS04_geneDACA013821</name>
</gene>
<dbReference type="AlphaFoldDB" id="A0AAV9AUG6"/>
<evidence type="ECO:0000256" key="1">
    <source>
        <dbReference type="SAM" id="MobiDB-lite"/>
    </source>
</evidence>
<dbReference type="EMBL" id="JAUJYN010000006">
    <property type="protein sequence ID" value="KAK1267783.1"/>
    <property type="molecule type" value="Genomic_DNA"/>
</dbReference>
<organism evidence="2 3">
    <name type="scientific">Acorus gramineus</name>
    <name type="common">Dwarf sweet flag</name>
    <dbReference type="NCBI Taxonomy" id="55184"/>
    <lineage>
        <taxon>Eukaryota</taxon>
        <taxon>Viridiplantae</taxon>
        <taxon>Streptophyta</taxon>
        <taxon>Embryophyta</taxon>
        <taxon>Tracheophyta</taxon>
        <taxon>Spermatophyta</taxon>
        <taxon>Magnoliopsida</taxon>
        <taxon>Liliopsida</taxon>
        <taxon>Acoraceae</taxon>
        <taxon>Acorus</taxon>
    </lineage>
</organism>
<reference evidence="2" key="2">
    <citation type="submission" date="2023-06" db="EMBL/GenBank/DDBJ databases">
        <authorList>
            <person name="Ma L."/>
            <person name="Liu K.-W."/>
            <person name="Li Z."/>
            <person name="Hsiao Y.-Y."/>
            <person name="Qi Y."/>
            <person name="Fu T."/>
            <person name="Tang G."/>
            <person name="Zhang D."/>
            <person name="Sun W.-H."/>
            <person name="Liu D.-K."/>
            <person name="Li Y."/>
            <person name="Chen G.-Z."/>
            <person name="Liu X.-D."/>
            <person name="Liao X.-Y."/>
            <person name="Jiang Y.-T."/>
            <person name="Yu X."/>
            <person name="Hao Y."/>
            <person name="Huang J."/>
            <person name="Zhao X.-W."/>
            <person name="Ke S."/>
            <person name="Chen Y.-Y."/>
            <person name="Wu W.-L."/>
            <person name="Hsu J.-L."/>
            <person name="Lin Y.-F."/>
            <person name="Huang M.-D."/>
            <person name="Li C.-Y."/>
            <person name="Huang L."/>
            <person name="Wang Z.-W."/>
            <person name="Zhao X."/>
            <person name="Zhong W.-Y."/>
            <person name="Peng D.-H."/>
            <person name="Ahmad S."/>
            <person name="Lan S."/>
            <person name="Zhang J.-S."/>
            <person name="Tsai W.-C."/>
            <person name="Van De Peer Y."/>
            <person name="Liu Z.-J."/>
        </authorList>
    </citation>
    <scope>NUCLEOTIDE SEQUENCE</scope>
    <source>
        <strain evidence="2">SCP</strain>
        <tissue evidence="2">Leaves</tissue>
    </source>
</reference>
<comment type="caution">
    <text evidence="2">The sequence shown here is derived from an EMBL/GenBank/DDBJ whole genome shotgun (WGS) entry which is preliminary data.</text>
</comment>
<proteinExistence type="predicted"/>
<accession>A0AAV9AUG6</accession>
<feature type="region of interest" description="Disordered" evidence="1">
    <location>
        <begin position="57"/>
        <end position="81"/>
    </location>
</feature>
<keyword evidence="3" id="KW-1185">Reference proteome</keyword>
<dbReference type="Proteomes" id="UP001179952">
    <property type="component" value="Unassembled WGS sequence"/>
</dbReference>
<evidence type="ECO:0000313" key="3">
    <source>
        <dbReference type="Proteomes" id="UP001179952"/>
    </source>
</evidence>
<sequence length="136" mass="15700">MIKKIVTFGWQGWLPWRARGWLTEDSWIESADRSTKGTQTEGMDVFAEGVRTEGADVSKESSRMEGANGSAESVRRAVTTHTKIGRRKRTWFTQKTNKHEDPNKIWLRKFSRTLIENSSIGVGKKKFFFFVCLRLL</sequence>
<name>A0AAV9AUG6_ACOGR</name>
<reference evidence="2" key="1">
    <citation type="journal article" date="2023" name="Nat. Commun.">
        <title>Diploid and tetraploid genomes of Acorus and the evolution of monocots.</title>
        <authorList>
            <person name="Ma L."/>
            <person name="Liu K.W."/>
            <person name="Li Z."/>
            <person name="Hsiao Y.Y."/>
            <person name="Qi Y."/>
            <person name="Fu T."/>
            <person name="Tang G.D."/>
            <person name="Zhang D."/>
            <person name="Sun W.H."/>
            <person name="Liu D.K."/>
            <person name="Li Y."/>
            <person name="Chen G.Z."/>
            <person name="Liu X.D."/>
            <person name="Liao X.Y."/>
            <person name="Jiang Y.T."/>
            <person name="Yu X."/>
            <person name="Hao Y."/>
            <person name="Huang J."/>
            <person name="Zhao X.W."/>
            <person name="Ke S."/>
            <person name="Chen Y.Y."/>
            <person name="Wu W.L."/>
            <person name="Hsu J.L."/>
            <person name="Lin Y.F."/>
            <person name="Huang M.D."/>
            <person name="Li C.Y."/>
            <person name="Huang L."/>
            <person name="Wang Z.W."/>
            <person name="Zhao X."/>
            <person name="Zhong W.Y."/>
            <person name="Peng D.H."/>
            <person name="Ahmad S."/>
            <person name="Lan S."/>
            <person name="Zhang J.S."/>
            <person name="Tsai W.C."/>
            <person name="Van de Peer Y."/>
            <person name="Liu Z.J."/>
        </authorList>
    </citation>
    <scope>NUCLEOTIDE SEQUENCE</scope>
    <source>
        <strain evidence="2">SCP</strain>
    </source>
</reference>
<evidence type="ECO:0000313" key="2">
    <source>
        <dbReference type="EMBL" id="KAK1267783.1"/>
    </source>
</evidence>
<protein>
    <submittedName>
        <fullName evidence="2">Uncharacterized protein</fullName>
    </submittedName>
</protein>